<keyword evidence="4" id="KW-1185">Reference proteome</keyword>
<organism evidence="3 4">
    <name type="scientific">Pseudonaja textilis</name>
    <name type="common">Eastern brown snake</name>
    <dbReference type="NCBI Taxonomy" id="8673"/>
    <lineage>
        <taxon>Eukaryota</taxon>
        <taxon>Metazoa</taxon>
        <taxon>Chordata</taxon>
        <taxon>Craniata</taxon>
        <taxon>Vertebrata</taxon>
        <taxon>Euteleostomi</taxon>
        <taxon>Lepidosauria</taxon>
        <taxon>Squamata</taxon>
        <taxon>Bifurcata</taxon>
        <taxon>Unidentata</taxon>
        <taxon>Episquamata</taxon>
        <taxon>Toxicofera</taxon>
        <taxon>Serpentes</taxon>
        <taxon>Colubroidea</taxon>
        <taxon>Elapidae</taxon>
        <taxon>Hydrophiinae</taxon>
        <taxon>Pseudonaja</taxon>
    </lineage>
</organism>
<evidence type="ECO:0000256" key="2">
    <source>
        <dbReference type="SAM" id="Coils"/>
    </source>
</evidence>
<dbReference type="GO" id="GO:0005814">
    <property type="term" value="C:centriole"/>
    <property type="evidence" value="ECO:0007669"/>
    <property type="project" value="TreeGrafter"/>
</dbReference>
<reference evidence="3" key="2">
    <citation type="submission" date="2025-09" db="UniProtKB">
        <authorList>
            <consortium name="Ensembl"/>
        </authorList>
    </citation>
    <scope>IDENTIFICATION</scope>
</reference>
<dbReference type="GO" id="GO:0005813">
    <property type="term" value="C:centrosome"/>
    <property type="evidence" value="ECO:0007669"/>
    <property type="project" value="TreeGrafter"/>
</dbReference>
<evidence type="ECO:0000256" key="1">
    <source>
        <dbReference type="ARBA" id="ARBA00005627"/>
    </source>
</evidence>
<dbReference type="Proteomes" id="UP000472273">
    <property type="component" value="Unplaced"/>
</dbReference>
<comment type="similarity">
    <text evidence="1">Belongs to the TCP10 family.</text>
</comment>
<keyword evidence="2" id="KW-0175">Coiled coil</keyword>
<dbReference type="GO" id="GO:0015631">
    <property type="term" value="F:tubulin binding"/>
    <property type="evidence" value="ECO:0007669"/>
    <property type="project" value="TreeGrafter"/>
</dbReference>
<reference evidence="3" key="1">
    <citation type="submission" date="2025-08" db="UniProtKB">
        <authorList>
            <consortium name="Ensembl"/>
        </authorList>
    </citation>
    <scope>IDENTIFICATION</scope>
</reference>
<dbReference type="AlphaFoldDB" id="A0A670Y5K1"/>
<evidence type="ECO:0000313" key="3">
    <source>
        <dbReference type="Ensembl" id="ENSPTXP00000007121.1"/>
    </source>
</evidence>
<dbReference type="PANTHER" id="PTHR10331:SF23">
    <property type="entry name" value="CENTROMERE PROTEIN J"/>
    <property type="match status" value="1"/>
</dbReference>
<dbReference type="Ensembl" id="ENSPTXT00000007363.1">
    <property type="protein sequence ID" value="ENSPTXP00000007121.1"/>
    <property type="gene ID" value="ENSPTXG00000005184.1"/>
</dbReference>
<dbReference type="InterPro" id="IPR026581">
    <property type="entry name" value="TCP10L/CENPJ"/>
</dbReference>
<evidence type="ECO:0000313" key="4">
    <source>
        <dbReference type="Proteomes" id="UP000472273"/>
    </source>
</evidence>
<proteinExistence type="inferred from homology"/>
<dbReference type="GO" id="GO:0060271">
    <property type="term" value="P:cilium assembly"/>
    <property type="evidence" value="ECO:0007669"/>
    <property type="project" value="TreeGrafter"/>
</dbReference>
<feature type="coiled-coil region" evidence="2">
    <location>
        <begin position="47"/>
        <end position="99"/>
    </location>
</feature>
<name>A0A670Y5K1_PSETE</name>
<protein>
    <submittedName>
        <fullName evidence="3">Uncharacterized protein</fullName>
    </submittedName>
</protein>
<sequence>QNKPIDLEKDPRTHLIPENYLPGNSTLVVSEVNKCNSNIVLIFCFFLKALKQQIATLQEDVKKRETKWSATHTRLRDQIEALTKENTQLREEIKIMERFHTKILYCFKRSSHGMQRFPDLREFIWSSTACIKLQQKQSSELVGTLFFIF</sequence>
<accession>A0A670Y5K1</accession>
<dbReference type="PANTHER" id="PTHR10331">
    <property type="entry name" value="T COMPLEX PROTEIN 10"/>
    <property type="match status" value="1"/>
</dbReference>
<dbReference type="GO" id="GO:0061511">
    <property type="term" value="P:centriole elongation"/>
    <property type="evidence" value="ECO:0007669"/>
    <property type="project" value="TreeGrafter"/>
</dbReference>